<accession>A0ABW4UUG6</accession>
<evidence type="ECO:0000313" key="3">
    <source>
        <dbReference type="Proteomes" id="UP001597403"/>
    </source>
</evidence>
<dbReference type="RefSeq" id="WP_204823788.1">
    <property type="nucleotide sequence ID" value="NZ_JBHUGF010000010.1"/>
</dbReference>
<dbReference type="EMBL" id="JBHUGF010000010">
    <property type="protein sequence ID" value="MFD1990086.1"/>
    <property type="molecule type" value="Genomic_DNA"/>
</dbReference>
<comment type="caution">
    <text evidence="2">The sequence shown here is derived from an EMBL/GenBank/DDBJ whole genome shotgun (WGS) entry which is preliminary data.</text>
</comment>
<organism evidence="2 3">
    <name type="scientific">Paenibacillus nicotianae</name>
    <dbReference type="NCBI Taxonomy" id="1526551"/>
    <lineage>
        <taxon>Bacteria</taxon>
        <taxon>Bacillati</taxon>
        <taxon>Bacillota</taxon>
        <taxon>Bacilli</taxon>
        <taxon>Bacillales</taxon>
        <taxon>Paenibacillaceae</taxon>
        <taxon>Paenibacillus</taxon>
    </lineage>
</organism>
<dbReference type="Proteomes" id="UP001597403">
    <property type="component" value="Unassembled WGS sequence"/>
</dbReference>
<evidence type="ECO:0000313" key="2">
    <source>
        <dbReference type="EMBL" id="MFD1990086.1"/>
    </source>
</evidence>
<name>A0ABW4UUG6_9BACL</name>
<gene>
    <name evidence="2" type="ORF">ACFSGI_08960</name>
</gene>
<keyword evidence="3" id="KW-1185">Reference proteome</keyword>
<sequence>MPLNEDMEQPPKAGAAPSDDALTVLINKVIDSNPTRFKGKDGDSATNVQVATSVKAVIDANPDQFKGKPGDKGEPGTVPFTTRITTATDGTGTITFPANRFSSVPKFVDAKAITPLNDTNSYVIDILTVTTTGATVRARKLNGTAVNIVVGGVVKVTDVPSVALTVQIIAYD</sequence>
<evidence type="ECO:0000256" key="1">
    <source>
        <dbReference type="SAM" id="MobiDB-lite"/>
    </source>
</evidence>
<protein>
    <recommendedName>
        <fullName evidence="4">Collagen triple helix repeat-containing protein</fullName>
    </recommendedName>
</protein>
<feature type="region of interest" description="Disordered" evidence="1">
    <location>
        <begin position="1"/>
        <end position="20"/>
    </location>
</feature>
<proteinExistence type="predicted"/>
<reference evidence="3" key="1">
    <citation type="journal article" date="2019" name="Int. J. Syst. Evol. Microbiol.">
        <title>The Global Catalogue of Microorganisms (GCM) 10K type strain sequencing project: providing services to taxonomists for standard genome sequencing and annotation.</title>
        <authorList>
            <consortium name="The Broad Institute Genomics Platform"/>
            <consortium name="The Broad Institute Genome Sequencing Center for Infectious Disease"/>
            <person name="Wu L."/>
            <person name="Ma J."/>
        </authorList>
    </citation>
    <scope>NUCLEOTIDE SEQUENCE [LARGE SCALE GENOMIC DNA]</scope>
    <source>
        <strain evidence="3">CGMCC 1.15067</strain>
    </source>
</reference>
<evidence type="ECO:0008006" key="4">
    <source>
        <dbReference type="Google" id="ProtNLM"/>
    </source>
</evidence>